<name>A0ABQ6ILW3_9MICO</name>
<proteinExistence type="predicted"/>
<sequence length="81" mass="9499">MAFCYVVMCHTDPDGVLRLVRRIRDLSPHSRILVRYENPLFLDPAVVEAEGAQPLLSRTRVEWGRSRWWRPSWRPSRSPGP</sequence>
<keyword evidence="2" id="KW-1185">Reference proteome</keyword>
<organism evidence="1 2">
    <name type="scientific">Mobilicoccus caccae</name>
    <dbReference type="NCBI Taxonomy" id="1859295"/>
    <lineage>
        <taxon>Bacteria</taxon>
        <taxon>Bacillati</taxon>
        <taxon>Actinomycetota</taxon>
        <taxon>Actinomycetes</taxon>
        <taxon>Micrococcales</taxon>
        <taxon>Dermatophilaceae</taxon>
        <taxon>Mobilicoccus</taxon>
    </lineage>
</organism>
<protein>
    <submittedName>
        <fullName evidence="1">Uncharacterized protein</fullName>
    </submittedName>
</protein>
<evidence type="ECO:0000313" key="2">
    <source>
        <dbReference type="Proteomes" id="UP001157126"/>
    </source>
</evidence>
<evidence type="ECO:0000313" key="1">
    <source>
        <dbReference type="EMBL" id="GMA38741.1"/>
    </source>
</evidence>
<dbReference type="EMBL" id="BSUO01000001">
    <property type="protein sequence ID" value="GMA38741.1"/>
    <property type="molecule type" value="Genomic_DNA"/>
</dbReference>
<comment type="caution">
    <text evidence="1">The sequence shown here is derived from an EMBL/GenBank/DDBJ whole genome shotgun (WGS) entry which is preliminary data.</text>
</comment>
<reference evidence="2" key="1">
    <citation type="journal article" date="2019" name="Int. J. Syst. Evol. Microbiol.">
        <title>The Global Catalogue of Microorganisms (GCM) 10K type strain sequencing project: providing services to taxonomists for standard genome sequencing and annotation.</title>
        <authorList>
            <consortium name="The Broad Institute Genomics Platform"/>
            <consortium name="The Broad Institute Genome Sequencing Center for Infectious Disease"/>
            <person name="Wu L."/>
            <person name="Ma J."/>
        </authorList>
    </citation>
    <scope>NUCLEOTIDE SEQUENCE [LARGE SCALE GENOMIC DNA]</scope>
    <source>
        <strain evidence="2">NBRC 113072</strain>
    </source>
</reference>
<accession>A0ABQ6ILW3</accession>
<dbReference type="Proteomes" id="UP001157126">
    <property type="component" value="Unassembled WGS sequence"/>
</dbReference>
<gene>
    <name evidence="1" type="ORF">GCM10025883_07860</name>
</gene>